<dbReference type="Proteomes" id="UP000253314">
    <property type="component" value="Unassembled WGS sequence"/>
</dbReference>
<dbReference type="GO" id="GO:0003677">
    <property type="term" value="F:DNA binding"/>
    <property type="evidence" value="ECO:0007669"/>
    <property type="project" value="UniProtKB-KW"/>
</dbReference>
<organism evidence="9 10">
    <name type="scientific">Bacillus taeanensis</name>
    <dbReference type="NCBI Taxonomy" id="273032"/>
    <lineage>
        <taxon>Bacteria</taxon>
        <taxon>Bacillati</taxon>
        <taxon>Bacillota</taxon>
        <taxon>Bacilli</taxon>
        <taxon>Bacillales</taxon>
        <taxon>Bacillaceae</taxon>
        <taxon>Bacillus</taxon>
    </lineage>
</organism>
<dbReference type="InterPro" id="IPR038726">
    <property type="entry name" value="PDDEXK_AddAB-type"/>
</dbReference>
<dbReference type="Pfam" id="PF12705">
    <property type="entry name" value="PDDEXK_1"/>
    <property type="match status" value="1"/>
</dbReference>
<evidence type="ECO:0000313" key="9">
    <source>
        <dbReference type="EMBL" id="RBW71028.1"/>
    </source>
</evidence>
<gene>
    <name evidence="9" type="ORF">DS031_03285</name>
</gene>
<keyword evidence="4" id="KW-0347">Helicase</keyword>
<dbReference type="GO" id="GO:0004386">
    <property type="term" value="F:helicase activity"/>
    <property type="evidence" value="ECO:0007669"/>
    <property type="project" value="UniProtKB-KW"/>
</dbReference>
<evidence type="ECO:0000313" key="10">
    <source>
        <dbReference type="Proteomes" id="UP000253314"/>
    </source>
</evidence>
<keyword evidence="1" id="KW-0547">Nucleotide-binding</keyword>
<dbReference type="Gene3D" id="3.90.320.10">
    <property type="match status" value="1"/>
</dbReference>
<proteinExistence type="predicted"/>
<dbReference type="EMBL" id="QOCW01000002">
    <property type="protein sequence ID" value="RBW71028.1"/>
    <property type="molecule type" value="Genomic_DNA"/>
</dbReference>
<evidence type="ECO:0000256" key="7">
    <source>
        <dbReference type="ARBA" id="ARBA00023204"/>
    </source>
</evidence>
<name>A0A366XZN1_9BACI</name>
<evidence type="ECO:0000256" key="3">
    <source>
        <dbReference type="ARBA" id="ARBA00022801"/>
    </source>
</evidence>
<feature type="domain" description="PD-(D/E)XK endonuclease-like" evidence="8">
    <location>
        <begin position="13"/>
        <end position="307"/>
    </location>
</feature>
<dbReference type="AlphaFoldDB" id="A0A366XZN1"/>
<evidence type="ECO:0000256" key="4">
    <source>
        <dbReference type="ARBA" id="ARBA00022806"/>
    </source>
</evidence>
<evidence type="ECO:0000256" key="2">
    <source>
        <dbReference type="ARBA" id="ARBA00022763"/>
    </source>
</evidence>
<dbReference type="GO" id="GO:0006281">
    <property type="term" value="P:DNA repair"/>
    <property type="evidence" value="ECO:0007669"/>
    <property type="project" value="UniProtKB-KW"/>
</dbReference>
<keyword evidence="10" id="KW-1185">Reference proteome</keyword>
<dbReference type="GO" id="GO:0016787">
    <property type="term" value="F:hydrolase activity"/>
    <property type="evidence" value="ECO:0007669"/>
    <property type="project" value="UniProtKB-KW"/>
</dbReference>
<protein>
    <recommendedName>
        <fullName evidence="8">PD-(D/E)XK endonuclease-like domain-containing protein</fullName>
    </recommendedName>
</protein>
<sequence>MNRMAIGPYPSFSWSYSRNSSFNGCLREYYYNYYGYHFGWSKNADPEIQRIYRLKKLNSLYMVFGNAVQELTFHAFNYWSREGRLPTIDQLESFLRKELNKAVADSRNKAAFIRTPKKVLMLHESYYNEELPIDTIKTRINCCTLNFLRSKSVQEIINNTEKIELVEVDNPKEFSEPITFKGEQLFAIPDLLYKKGDKWIVVDWKTGKEDDDHVQQIYLYVLYVHYRYGIDVENIEARIEYLLYGTNKDVDVYEEEVEWMEKKMSESINSMKNYLEDPVDNKPKHMESFQASPSSFKCKTCNFREVCVESIV</sequence>
<comment type="caution">
    <text evidence="9">The sequence shown here is derived from an EMBL/GenBank/DDBJ whole genome shotgun (WGS) entry which is preliminary data.</text>
</comment>
<keyword evidence="3" id="KW-0378">Hydrolase</keyword>
<evidence type="ECO:0000259" key="8">
    <source>
        <dbReference type="Pfam" id="PF12705"/>
    </source>
</evidence>
<keyword evidence="5" id="KW-0067">ATP-binding</keyword>
<evidence type="ECO:0000256" key="6">
    <source>
        <dbReference type="ARBA" id="ARBA00023125"/>
    </source>
</evidence>
<evidence type="ECO:0000256" key="5">
    <source>
        <dbReference type="ARBA" id="ARBA00022840"/>
    </source>
</evidence>
<dbReference type="InterPro" id="IPR011604">
    <property type="entry name" value="PDDEXK-like_dom_sf"/>
</dbReference>
<keyword evidence="7" id="KW-0234">DNA repair</keyword>
<evidence type="ECO:0000256" key="1">
    <source>
        <dbReference type="ARBA" id="ARBA00022741"/>
    </source>
</evidence>
<keyword evidence="2" id="KW-0227">DNA damage</keyword>
<dbReference type="GO" id="GO:0005524">
    <property type="term" value="F:ATP binding"/>
    <property type="evidence" value="ECO:0007669"/>
    <property type="project" value="UniProtKB-KW"/>
</dbReference>
<keyword evidence="6" id="KW-0238">DNA-binding</keyword>
<reference evidence="9 10" key="1">
    <citation type="submission" date="2018-07" db="EMBL/GenBank/DDBJ databases">
        <title>Lottiidibacillus patelloidae gen. nov., sp. nov., isolated from the intestinal tract of a marine limpet and the reclassification of B. taeanensis BH030017T, B. algicola KMM 3737T and B. hwajinpoensis SW-72T as genus Lottiidibacillus.</title>
        <authorList>
            <person name="Liu R."/>
            <person name="Huang Z."/>
        </authorList>
    </citation>
    <scope>NUCLEOTIDE SEQUENCE [LARGE SCALE GENOMIC DNA]</scope>
    <source>
        <strain evidence="9 10">BH030017</strain>
    </source>
</reference>
<accession>A0A366XZN1</accession>
<dbReference type="OrthoDB" id="9768303at2"/>